<keyword evidence="1" id="KW-0378">Hydrolase</keyword>
<reference evidence="1 2" key="1">
    <citation type="submission" date="2018-11" db="EMBL/GenBank/DDBJ databases">
        <authorList>
            <person name="Da X."/>
        </authorList>
    </citation>
    <scope>NUCLEOTIDE SEQUENCE [LARGE SCALE GENOMIC DNA]</scope>
    <source>
        <strain evidence="1 2">S14-144</strain>
    </source>
</reference>
<dbReference type="KEGG" id="nak:EH165_01535"/>
<name>A0A3G8ZJM5_9ACTN</name>
<dbReference type="NCBIfam" id="TIGR00099">
    <property type="entry name" value="Cof-subfamily"/>
    <property type="match status" value="1"/>
</dbReference>
<dbReference type="Pfam" id="PF08282">
    <property type="entry name" value="Hydrolase_3"/>
    <property type="match status" value="1"/>
</dbReference>
<dbReference type="Gene3D" id="3.40.50.1000">
    <property type="entry name" value="HAD superfamily/HAD-like"/>
    <property type="match status" value="1"/>
</dbReference>
<gene>
    <name evidence="1" type="ORF">EH165_01535</name>
</gene>
<dbReference type="InterPro" id="IPR023214">
    <property type="entry name" value="HAD_sf"/>
</dbReference>
<dbReference type="InterPro" id="IPR000150">
    <property type="entry name" value="Cof"/>
</dbReference>
<dbReference type="PANTHER" id="PTHR10000:SF8">
    <property type="entry name" value="HAD SUPERFAMILY HYDROLASE-LIKE, TYPE 3"/>
    <property type="match status" value="1"/>
</dbReference>
<dbReference type="GO" id="GO:0000287">
    <property type="term" value="F:magnesium ion binding"/>
    <property type="evidence" value="ECO:0007669"/>
    <property type="project" value="TreeGrafter"/>
</dbReference>
<dbReference type="GO" id="GO:0016791">
    <property type="term" value="F:phosphatase activity"/>
    <property type="evidence" value="ECO:0007669"/>
    <property type="project" value="TreeGrafter"/>
</dbReference>
<reference evidence="1 2" key="2">
    <citation type="submission" date="2018-12" db="EMBL/GenBank/DDBJ databases">
        <title>Nakamurella antarcticus sp. nov., isolated from Antarctica South Shetland Islands soil.</title>
        <authorList>
            <person name="Peng F."/>
        </authorList>
    </citation>
    <scope>NUCLEOTIDE SEQUENCE [LARGE SCALE GENOMIC DNA]</scope>
    <source>
        <strain evidence="1 2">S14-144</strain>
    </source>
</reference>
<organism evidence="1 2">
    <name type="scientific">Nakamurella antarctica</name>
    <dbReference type="NCBI Taxonomy" id="1902245"/>
    <lineage>
        <taxon>Bacteria</taxon>
        <taxon>Bacillati</taxon>
        <taxon>Actinomycetota</taxon>
        <taxon>Actinomycetes</taxon>
        <taxon>Nakamurellales</taxon>
        <taxon>Nakamurellaceae</taxon>
        <taxon>Nakamurella</taxon>
    </lineage>
</organism>
<dbReference type="RefSeq" id="WP_124797730.1">
    <property type="nucleotide sequence ID" value="NZ_CP034170.1"/>
</dbReference>
<evidence type="ECO:0000313" key="1">
    <source>
        <dbReference type="EMBL" id="AZI57045.1"/>
    </source>
</evidence>
<dbReference type="PANTHER" id="PTHR10000">
    <property type="entry name" value="PHOSPHOSERINE PHOSPHATASE"/>
    <property type="match status" value="1"/>
</dbReference>
<accession>A0A3G8ZJM5</accession>
<keyword evidence="2" id="KW-1185">Reference proteome</keyword>
<dbReference type="Proteomes" id="UP000268084">
    <property type="component" value="Chromosome"/>
</dbReference>
<sequence length="269" mass="28476">MNAQQMVAAPRMVVSDMDGTLLDGAGLVSPRNAAALRRAADSGAHVVIATGRPIWWLSPVIDAGFTGTAVCMNGAVTYDIAAGEITSCSPLEVAPMQDFVANLHAREEKFALAVERIGVDLDACWAEHHYEHPWEDGFFQRGPREHLLSLPVAKLLVRSGNDSGGLAHHAREAAGAQVSVTFSTDDGLIEVAGPGVNKGTALDRLAKQWGIAAADVVAFGDMPNDLEMLSWAGHGVAMANAHADVAAIANEITGFHHEDGVALVLERWF</sequence>
<dbReference type="InterPro" id="IPR006379">
    <property type="entry name" value="HAD-SF_hydro_IIB"/>
</dbReference>
<dbReference type="GO" id="GO:0005829">
    <property type="term" value="C:cytosol"/>
    <property type="evidence" value="ECO:0007669"/>
    <property type="project" value="TreeGrafter"/>
</dbReference>
<dbReference type="SUPFAM" id="SSF56784">
    <property type="entry name" value="HAD-like"/>
    <property type="match status" value="1"/>
</dbReference>
<proteinExistence type="predicted"/>
<dbReference type="InterPro" id="IPR036412">
    <property type="entry name" value="HAD-like_sf"/>
</dbReference>
<protein>
    <submittedName>
        <fullName evidence="1">HAD family hydrolase</fullName>
    </submittedName>
</protein>
<dbReference type="EMBL" id="CP034170">
    <property type="protein sequence ID" value="AZI57045.1"/>
    <property type="molecule type" value="Genomic_DNA"/>
</dbReference>
<dbReference type="Gene3D" id="3.30.1240.10">
    <property type="match status" value="1"/>
</dbReference>
<dbReference type="AlphaFoldDB" id="A0A3G8ZJM5"/>
<dbReference type="NCBIfam" id="TIGR01484">
    <property type="entry name" value="HAD-SF-IIB"/>
    <property type="match status" value="1"/>
</dbReference>
<evidence type="ECO:0000313" key="2">
    <source>
        <dbReference type="Proteomes" id="UP000268084"/>
    </source>
</evidence>
<dbReference type="OrthoDB" id="3180855at2"/>